<dbReference type="GO" id="GO:0034455">
    <property type="term" value="C:t-UTP complex"/>
    <property type="evidence" value="ECO:0007669"/>
    <property type="project" value="TreeGrafter"/>
</dbReference>
<evidence type="ECO:0000313" key="3">
    <source>
        <dbReference type="Proteomes" id="UP000515163"/>
    </source>
</evidence>
<gene>
    <name evidence="4" type="primary">LOC116299134</name>
</gene>
<keyword evidence="1" id="KW-0539">Nucleus</keyword>
<keyword evidence="1" id="KW-0698">rRNA processing</keyword>
<dbReference type="KEGG" id="aten:116299134"/>
<dbReference type="GO" id="GO:0032040">
    <property type="term" value="C:small-subunit processome"/>
    <property type="evidence" value="ECO:0007669"/>
    <property type="project" value="TreeGrafter"/>
</dbReference>
<keyword evidence="1" id="KW-0687">Ribonucleoprotein</keyword>
<dbReference type="GO" id="GO:0030515">
    <property type="term" value="F:snoRNA binding"/>
    <property type="evidence" value="ECO:0007669"/>
    <property type="project" value="TreeGrafter"/>
</dbReference>
<dbReference type="InterPro" id="IPR040191">
    <property type="entry name" value="UTP10"/>
</dbReference>
<protein>
    <recommendedName>
        <fullName evidence="1">HEAT repeat-containing protein 1</fullName>
    </recommendedName>
</protein>
<keyword evidence="1" id="KW-0690">Ribosome biogenesis</keyword>
<feature type="domain" description="U3 small nucleolar RNA-associated protein 10 N-terminal" evidence="2">
    <location>
        <begin position="236"/>
        <end position="350"/>
    </location>
</feature>
<comment type="function">
    <text evidence="1">Involved in nucleolar processing of pre-18S ribosomal RNA.</text>
</comment>
<dbReference type="Proteomes" id="UP000515163">
    <property type="component" value="Unplaced"/>
</dbReference>
<name>A0A6P8I6N6_ACTTE</name>
<dbReference type="PANTHER" id="PTHR13457:SF1">
    <property type="entry name" value="HEAT REPEAT-CONTAINING PROTEIN 1"/>
    <property type="match status" value="1"/>
</dbReference>
<dbReference type="GO" id="GO:0030686">
    <property type="term" value="C:90S preribosome"/>
    <property type="evidence" value="ECO:0007669"/>
    <property type="project" value="TreeGrafter"/>
</dbReference>
<dbReference type="OrthoDB" id="6022262at2759"/>
<accession>A0A6P8I6N6</accession>
<dbReference type="AlphaFoldDB" id="A0A6P8I6N6"/>
<dbReference type="GO" id="GO:0045943">
    <property type="term" value="P:positive regulation of transcription by RNA polymerase I"/>
    <property type="evidence" value="ECO:0007669"/>
    <property type="project" value="TreeGrafter"/>
</dbReference>
<sequence length="884" mass="99548">MSSLAKQLKQLQIPQNLVGPATKKQAHKASLLFDGREAADIDNETIFSLASNGLEELKAIEPAFGAFQETLFSELSKKMERSLQTKEFNERLNKQISEFLRYLSPYFLLKPAHKALEWLIRRYRIHISNEDELVSCILPYHETNLFVRVVQLLKVRNPASNYHWLEPLQKSGTPLAKTTLLNKCTTDMAFLNSICEMVPKALELDRSASSLRVVLTFYASTVVGTLEMMERITEEIITFLLPYIVKGLKSSVSEYCSASYMIIAQLCNKCSLEDKLVKSLMECICKHLKEELAMEGLMCLTIICSSQAKQRFPKKAFKNLMSLDGISNHICQLSNKCDITALLQVLLPQLASAVIKECLPAEDSSKDSRFADCLYTLAKQLEMEKSLVKLFARSVLIEYCKARNDMSDDPAHVKKLNKCLKLLAQFLEKRYPIELETALEEYLDGLKSSLEGESEETVYQYSQWTLEFMSLALSGCKSKVIPDSSASLMLSLHHPKSDVRHLAVKHLHDLIMSDKVSQDDEEFISGALLARLSDEDLSVVDSVLNMDKVLLKFLPHDQLVEKLLGILETGEWNEHCDKAVSLLSCSELVDDNPMLVDRVVYGLLPLLFVNQKNHKQTVVLARKLSWTGLTEAHYMLKHMKSFVKKKEWKSCETSSDPEVLAAGNRMLFSWLGENLASVPKKDLLDKVAVLSKYCTDQSSNNMFTMIVNCILGKLVTMTTVTERLDVFEVVLQLLLGSLENVDKQKESRNTAKDGESELKQEGVSLEGIVPSQLISALLTCMTKKKKKRTEAAKSSINLWLLGNFIRSLKVNSVAFKGVWWNSEKSVDSTRYTKILLLLFNVLVHGACVGKPTAHQATFKQLLQELIQVNRGSSHVVVGLTDGDD</sequence>
<dbReference type="InParanoid" id="A0A6P8I6N6"/>
<dbReference type="GO" id="GO:0000462">
    <property type="term" value="P:maturation of SSU-rRNA from tricistronic rRNA transcript (SSU-rRNA, 5.8S rRNA, LSU-rRNA)"/>
    <property type="evidence" value="ECO:0007669"/>
    <property type="project" value="TreeGrafter"/>
</dbReference>
<organism evidence="3 4">
    <name type="scientific">Actinia tenebrosa</name>
    <name type="common">Australian red waratah sea anemone</name>
    <dbReference type="NCBI Taxonomy" id="6105"/>
    <lineage>
        <taxon>Eukaryota</taxon>
        <taxon>Metazoa</taxon>
        <taxon>Cnidaria</taxon>
        <taxon>Anthozoa</taxon>
        <taxon>Hexacorallia</taxon>
        <taxon>Actiniaria</taxon>
        <taxon>Actiniidae</taxon>
        <taxon>Actinia</taxon>
    </lineage>
</organism>
<dbReference type="PANTHER" id="PTHR13457">
    <property type="entry name" value="BAP28"/>
    <property type="match status" value="1"/>
</dbReference>
<comment type="similarity">
    <text evidence="1">Belongs to the HEATR1/UTP10 family.</text>
</comment>
<evidence type="ECO:0000313" key="4">
    <source>
        <dbReference type="RefSeq" id="XP_031563628.1"/>
    </source>
</evidence>
<dbReference type="SUPFAM" id="SSF48371">
    <property type="entry name" value="ARM repeat"/>
    <property type="match status" value="1"/>
</dbReference>
<proteinExistence type="inferred from homology"/>
<dbReference type="InterPro" id="IPR022125">
    <property type="entry name" value="U3snoRNP10_N"/>
</dbReference>
<keyword evidence="3" id="KW-1185">Reference proteome</keyword>
<dbReference type="RefSeq" id="XP_031563628.1">
    <property type="nucleotide sequence ID" value="XM_031707768.1"/>
</dbReference>
<dbReference type="GeneID" id="116299134"/>
<dbReference type="Pfam" id="PF12397">
    <property type="entry name" value="U3snoRNP10"/>
    <property type="match status" value="1"/>
</dbReference>
<dbReference type="InterPro" id="IPR016024">
    <property type="entry name" value="ARM-type_fold"/>
</dbReference>
<reference evidence="4" key="1">
    <citation type="submission" date="2025-08" db="UniProtKB">
        <authorList>
            <consortium name="RefSeq"/>
        </authorList>
    </citation>
    <scope>IDENTIFICATION</scope>
    <source>
        <tissue evidence="4">Tentacle</tissue>
    </source>
</reference>
<comment type="subcellular location">
    <subcellularLocation>
        <location evidence="1">Nucleus</location>
        <location evidence="1">Nucleolus</location>
    </subcellularLocation>
</comment>
<evidence type="ECO:0000259" key="2">
    <source>
        <dbReference type="Pfam" id="PF12397"/>
    </source>
</evidence>
<evidence type="ECO:0000256" key="1">
    <source>
        <dbReference type="RuleBase" id="RU367065"/>
    </source>
</evidence>